<dbReference type="KEGG" id="cthd:CDO33_16465"/>
<dbReference type="GO" id="GO:0004853">
    <property type="term" value="F:uroporphyrinogen decarboxylase activity"/>
    <property type="evidence" value="ECO:0007669"/>
    <property type="project" value="InterPro"/>
</dbReference>
<feature type="domain" description="Uroporphyrinogen decarboxylase (URO-D)" evidence="1">
    <location>
        <begin position="122"/>
        <end position="310"/>
    </location>
</feature>
<dbReference type="PANTHER" id="PTHR47099">
    <property type="entry name" value="METHYLCOBAMIDE:COM METHYLTRANSFERASE MTBA"/>
    <property type="match status" value="1"/>
</dbReference>
<reference evidence="3" key="1">
    <citation type="submission" date="2017-06" db="EMBL/GenBank/DDBJ databases">
        <title>Investigating the central metabolism of Clostridium thermosuccinogenes.</title>
        <authorList>
            <person name="Koendjbiharie J.G."/>
            <person name="Van Kranenburg R."/>
            <person name="Vriesendorp B."/>
        </authorList>
    </citation>
    <scope>NUCLEOTIDE SEQUENCE [LARGE SCALE GENOMIC DNA]</scope>
    <source>
        <strain evidence="3">DSM 5806</strain>
    </source>
</reference>
<protein>
    <recommendedName>
        <fullName evidence="1">Uroporphyrinogen decarboxylase (URO-D) domain-containing protein</fullName>
    </recommendedName>
</protein>
<accession>A0A2K2F5Z9</accession>
<keyword evidence="3" id="KW-1185">Reference proteome</keyword>
<organism evidence="2 3">
    <name type="scientific">Clostridium thermosuccinogenes</name>
    <dbReference type="NCBI Taxonomy" id="84032"/>
    <lineage>
        <taxon>Bacteria</taxon>
        <taxon>Bacillati</taxon>
        <taxon>Bacillota</taxon>
        <taxon>Clostridia</taxon>
        <taxon>Eubacteriales</taxon>
        <taxon>Clostridiaceae</taxon>
        <taxon>Clostridium</taxon>
    </lineage>
</organism>
<dbReference type="Gene3D" id="3.20.20.210">
    <property type="match status" value="1"/>
</dbReference>
<proteinExistence type="predicted"/>
<dbReference type="OrthoDB" id="9815759at2"/>
<dbReference type="InterPro" id="IPR038071">
    <property type="entry name" value="UROD/MetE-like_sf"/>
</dbReference>
<dbReference type="Pfam" id="PF01208">
    <property type="entry name" value="URO-D"/>
    <property type="match status" value="1"/>
</dbReference>
<dbReference type="InterPro" id="IPR000257">
    <property type="entry name" value="Uroporphyrinogen_deCOase"/>
</dbReference>
<dbReference type="AlphaFoldDB" id="A0A2K2F5Z9"/>
<sequence>MNDYMKAMLFKRPDAIPVGISLLPATWMKYREELSDLVERHPIIFPGYKREGHDYDWKPDSYKEGEFTDAWGCVWENVKDGFESIVKKHPIPRREDIRSFKAPTVDAGLPHGFMFLRLTDLRGFEEAMIDFAEEPEELQMLIDIVLEYNMRQIDILLKNNKSEILYFGDDLGMQTSLPISPEKWRKYLKPCYAKMYSRCHEDGRYVYMHSDGHIYEIIPDLVECGVNIINPQFRANGLDNLVRVCKGKVCVAIDLDRQMFPFCSPKDIDDHVREVVEKLGSPEGGLILQAECASDVPLEIIEALCVAMEKYRLAFS</sequence>
<dbReference type="InterPro" id="IPR052024">
    <property type="entry name" value="Methanogen_methyltrans"/>
</dbReference>
<dbReference type="PANTHER" id="PTHR47099:SF1">
    <property type="entry name" value="METHYLCOBAMIDE:COM METHYLTRANSFERASE MTBA"/>
    <property type="match status" value="1"/>
</dbReference>
<gene>
    <name evidence="2" type="ORF">CDQ84_00475</name>
</gene>
<dbReference type="RefSeq" id="WP_103079747.1">
    <property type="nucleotide sequence ID" value="NZ_CP021850.1"/>
</dbReference>
<comment type="caution">
    <text evidence="2">The sequence shown here is derived from an EMBL/GenBank/DDBJ whole genome shotgun (WGS) entry which is preliminary data.</text>
</comment>
<evidence type="ECO:0000259" key="1">
    <source>
        <dbReference type="Pfam" id="PF01208"/>
    </source>
</evidence>
<dbReference type="EMBL" id="NIOJ01000001">
    <property type="protein sequence ID" value="PNU01518.1"/>
    <property type="molecule type" value="Genomic_DNA"/>
</dbReference>
<name>A0A2K2F5Z9_9CLOT</name>
<dbReference type="SUPFAM" id="SSF51726">
    <property type="entry name" value="UROD/MetE-like"/>
    <property type="match status" value="1"/>
</dbReference>
<evidence type="ECO:0000313" key="3">
    <source>
        <dbReference type="Proteomes" id="UP000236151"/>
    </source>
</evidence>
<evidence type="ECO:0000313" key="2">
    <source>
        <dbReference type="EMBL" id="PNU01518.1"/>
    </source>
</evidence>
<dbReference type="GO" id="GO:0006779">
    <property type="term" value="P:porphyrin-containing compound biosynthetic process"/>
    <property type="evidence" value="ECO:0007669"/>
    <property type="project" value="InterPro"/>
</dbReference>
<dbReference type="Proteomes" id="UP000236151">
    <property type="component" value="Unassembled WGS sequence"/>
</dbReference>